<name>A0A9K3D9W7_9EUKA</name>
<gene>
    <name evidence="1" type="ORF">KIPB_013734</name>
</gene>
<keyword evidence="2" id="KW-1185">Reference proteome</keyword>
<dbReference type="Proteomes" id="UP000265618">
    <property type="component" value="Unassembled WGS sequence"/>
</dbReference>
<organism evidence="1 2">
    <name type="scientific">Kipferlia bialata</name>
    <dbReference type="NCBI Taxonomy" id="797122"/>
    <lineage>
        <taxon>Eukaryota</taxon>
        <taxon>Metamonada</taxon>
        <taxon>Carpediemonas-like organisms</taxon>
        <taxon>Kipferlia</taxon>
    </lineage>
</organism>
<feature type="non-terminal residue" evidence="1">
    <location>
        <position position="41"/>
    </location>
</feature>
<comment type="caution">
    <text evidence="1">The sequence shown here is derived from an EMBL/GenBank/DDBJ whole genome shotgun (WGS) entry which is preliminary data.</text>
</comment>
<dbReference type="EMBL" id="BDIP01006685">
    <property type="protein sequence ID" value="GIQ90801.1"/>
    <property type="molecule type" value="Genomic_DNA"/>
</dbReference>
<proteinExistence type="predicted"/>
<evidence type="ECO:0000313" key="2">
    <source>
        <dbReference type="Proteomes" id="UP000265618"/>
    </source>
</evidence>
<accession>A0A9K3D9W7</accession>
<evidence type="ECO:0000313" key="1">
    <source>
        <dbReference type="EMBL" id="GIQ90801.1"/>
    </source>
</evidence>
<protein>
    <submittedName>
        <fullName evidence="1">Uncharacterized protein</fullName>
    </submittedName>
</protein>
<reference evidence="1 2" key="1">
    <citation type="journal article" date="2018" name="PLoS ONE">
        <title>The draft genome of Kipferlia bialata reveals reductive genome evolution in fornicate parasites.</title>
        <authorList>
            <person name="Tanifuji G."/>
            <person name="Takabayashi S."/>
            <person name="Kume K."/>
            <person name="Takagi M."/>
            <person name="Nakayama T."/>
            <person name="Kamikawa R."/>
            <person name="Inagaki Y."/>
            <person name="Hashimoto T."/>
        </authorList>
    </citation>
    <scope>NUCLEOTIDE SEQUENCE [LARGE SCALE GENOMIC DNA]</scope>
    <source>
        <strain evidence="1">NY0173</strain>
    </source>
</reference>
<dbReference type="AlphaFoldDB" id="A0A9K3D9W7"/>
<sequence length="41" mass="4536">MGDYSKRYNAMNQHYSHIQHVDGMGGELTSIPEPADPSAET</sequence>